<dbReference type="AlphaFoldDB" id="A0A182Q7V2"/>
<keyword evidence="6" id="KW-0010">Activator</keyword>
<feature type="region of interest" description="Disordered" evidence="9">
    <location>
        <begin position="258"/>
        <end position="357"/>
    </location>
</feature>
<dbReference type="GO" id="GO:0005634">
    <property type="term" value="C:nucleus"/>
    <property type="evidence" value="ECO:0007669"/>
    <property type="project" value="UniProtKB-SubCell"/>
</dbReference>
<keyword evidence="12" id="KW-1185">Reference proteome</keyword>
<dbReference type="InterPro" id="IPR023260">
    <property type="entry name" value="Cys/Ser-rich_nuc_prot"/>
</dbReference>
<dbReference type="PRINTS" id="PR02031">
    <property type="entry name" value="CYSSERRICHNP"/>
</dbReference>
<keyword evidence="4" id="KW-0805">Transcription regulation</keyword>
<feature type="compositionally biased region" description="Low complexity" evidence="9">
    <location>
        <begin position="1070"/>
        <end position="1082"/>
    </location>
</feature>
<protein>
    <recommendedName>
        <fullName evidence="10">Cysteine/serine-rich nuclear protein N-terminal domain-containing protein</fullName>
    </recommendedName>
</protein>
<feature type="region of interest" description="Disordered" evidence="9">
    <location>
        <begin position="1053"/>
        <end position="1082"/>
    </location>
</feature>
<evidence type="ECO:0000256" key="3">
    <source>
        <dbReference type="ARBA" id="ARBA00022703"/>
    </source>
</evidence>
<feature type="domain" description="Cysteine/serine-rich nuclear protein N-terminal" evidence="10">
    <location>
        <begin position="360"/>
        <end position="558"/>
    </location>
</feature>
<evidence type="ECO:0000313" key="12">
    <source>
        <dbReference type="Proteomes" id="UP000075886"/>
    </source>
</evidence>
<name>A0A182Q7V2_9DIPT</name>
<evidence type="ECO:0000256" key="4">
    <source>
        <dbReference type="ARBA" id="ARBA00023015"/>
    </source>
</evidence>
<evidence type="ECO:0000256" key="9">
    <source>
        <dbReference type="SAM" id="MobiDB-lite"/>
    </source>
</evidence>
<dbReference type="GO" id="GO:0006915">
    <property type="term" value="P:apoptotic process"/>
    <property type="evidence" value="ECO:0007669"/>
    <property type="project" value="UniProtKB-KW"/>
</dbReference>
<reference evidence="12" key="1">
    <citation type="submission" date="2014-01" db="EMBL/GenBank/DDBJ databases">
        <title>The Genome Sequence of Anopheles farauti FAR1 (V2).</title>
        <authorList>
            <consortium name="The Broad Institute Genomics Platform"/>
            <person name="Neafsey D.E."/>
            <person name="Besansky N."/>
            <person name="Howell P."/>
            <person name="Walton C."/>
            <person name="Young S.K."/>
            <person name="Zeng Q."/>
            <person name="Gargeya S."/>
            <person name="Fitzgerald M."/>
            <person name="Haas B."/>
            <person name="Abouelleil A."/>
            <person name="Allen A.W."/>
            <person name="Alvarado L."/>
            <person name="Arachchi H.M."/>
            <person name="Berlin A.M."/>
            <person name="Chapman S.B."/>
            <person name="Gainer-Dewar J."/>
            <person name="Goldberg J."/>
            <person name="Griggs A."/>
            <person name="Gujja S."/>
            <person name="Hansen M."/>
            <person name="Howarth C."/>
            <person name="Imamovic A."/>
            <person name="Ireland A."/>
            <person name="Larimer J."/>
            <person name="McCowan C."/>
            <person name="Murphy C."/>
            <person name="Pearson M."/>
            <person name="Poon T.W."/>
            <person name="Priest M."/>
            <person name="Roberts A."/>
            <person name="Saif S."/>
            <person name="Shea T."/>
            <person name="Sisk P."/>
            <person name="Sykes S."/>
            <person name="Wortman J."/>
            <person name="Nusbaum C."/>
            <person name="Birren B."/>
        </authorList>
    </citation>
    <scope>NUCLEOTIDE SEQUENCE [LARGE SCALE GENOMIC DNA]</scope>
    <source>
        <strain evidence="12">FAR1</strain>
    </source>
</reference>
<dbReference type="GO" id="GO:0043565">
    <property type="term" value="F:sequence-specific DNA binding"/>
    <property type="evidence" value="ECO:0007669"/>
    <property type="project" value="TreeGrafter"/>
</dbReference>
<sequence>MWRTVDSDTTLQRLPRGQTKRIPHRSMLKPIKNLLSYLQRNASSSNIFGLTTTATTMGPNENPSLEKTIVVSSDDLALEDTDPLQDPLALDDCPAVDANVSGVSVGSDDEGIASGNIILVDVTTLKRREETQDELQTDDDDEPGEKLDVSLVVEDGNEEEEEAHLSYGSSEVLESEATIQREAIAVVASDETEIIQIDSDLSIASNGLIDTIPPAMDGFRLSPTTLEEEDEEEEVVIQKTTLLNGHFPVLHVNGVERTDGVEERSAVETTAEQIQGANGEEEEEASDGSDSGLGLEPSRSVTASSGGSSSSGSSSSSNSPLQRPPIKSSLKRRSEPIGTSESIGAQQEKEDGVSSQKRLKKGITFDGVTVYYFPRIQGFGCVPSQGGCTLGMEYQHVHTRRLTLSEHSAEQRKVHRQQLQELNPRSSSSDDDSTSEEEPIDSCSEAESESYGFLQPVSTRQRRALLKAAGVRKIDPTEKDDCKEIRTSREVCGCTCRGYCHPDRCACSLAGIKCQVDRPNFPCGCTHEGCANTAGRVEFNPGRVRTHYMHTIMRLSMEDSASSGGGGGGGSGSNKGTYGTAGGSVADGTVVRPGTSGGGGVISSDKAWSNSSVRLPPGMMVYPDPASTAPPDRGAQDELDVMLDPVKGILYHFHSQPSSLQPHHLPPHHQSIGQQQQQLGGLPPLSHQGGVPYHHHHHHHQTHQNYPPANTSHLLSSAVTTESYDLQYAFRDFYPPAEGEGGGEGSAGGRAGGPSCSSTVSMYYRGNYASYEGETAATAATNTAPLDHYRELPLLVPDSASLTAARQHMLTTGHDRHPERPSFVDQEPGMPSIIVPPPQVPHAELITPMGPTFPAAPPTGVINIEAEGEEELIEEDCDPNVTVISDSTSIITVDLDSSGAEVVSVVECEQNDFIDLTAPQADNTERLEAINDLLKSSRRSVGIVRRSIVAEEDDELRDFQHPPVEPPPPAPAQQLAESRIVIDLVTEETGYVEDVCSEHTTIGRTDYRDELRNGHDEKEQPLEQRNKRARYSAIGVKSTDSCSLGSGIVINGSNDQTSSTTVSSSEHLPDANSATSASDATALEPSENLCEIIKNSIVETTVTH</sequence>
<feature type="compositionally biased region" description="Low complexity" evidence="9">
    <location>
        <begin position="304"/>
        <end position="319"/>
    </location>
</feature>
<feature type="compositionally biased region" description="Polar residues" evidence="9">
    <location>
        <begin position="703"/>
        <end position="712"/>
    </location>
</feature>
<feature type="region of interest" description="Disordered" evidence="9">
    <location>
        <begin position="559"/>
        <end position="580"/>
    </location>
</feature>
<keyword evidence="5" id="KW-0238">DNA-binding</keyword>
<feature type="compositionally biased region" description="Basic residues" evidence="9">
    <location>
        <begin position="693"/>
        <end position="702"/>
    </location>
</feature>
<keyword evidence="3" id="KW-0053">Apoptosis</keyword>
<dbReference type="EnsemblMetazoa" id="AFAF004787-RA">
    <property type="protein sequence ID" value="AFAF004787-PA"/>
    <property type="gene ID" value="AFAF004787"/>
</dbReference>
<reference evidence="11" key="2">
    <citation type="submission" date="2020-05" db="UniProtKB">
        <authorList>
            <consortium name="EnsemblMetazoa"/>
        </authorList>
    </citation>
    <scope>IDENTIFICATION</scope>
    <source>
        <strain evidence="11">FAR1</strain>
    </source>
</reference>
<dbReference type="EMBL" id="AXCN02000825">
    <property type="status" value="NOT_ANNOTATED_CDS"/>
    <property type="molecule type" value="Genomic_DNA"/>
</dbReference>
<feature type="region of interest" description="Disordered" evidence="9">
    <location>
        <begin position="1"/>
        <end position="20"/>
    </location>
</feature>
<dbReference type="PANTHER" id="PTHR13580:SF9">
    <property type="entry name" value="AXIN1 UP-REGULATED 1, ISOFORM A"/>
    <property type="match status" value="1"/>
</dbReference>
<organism evidence="11 12">
    <name type="scientific">Anopheles farauti</name>
    <dbReference type="NCBI Taxonomy" id="69004"/>
    <lineage>
        <taxon>Eukaryota</taxon>
        <taxon>Metazoa</taxon>
        <taxon>Ecdysozoa</taxon>
        <taxon>Arthropoda</taxon>
        <taxon>Hexapoda</taxon>
        <taxon>Insecta</taxon>
        <taxon>Pterygota</taxon>
        <taxon>Neoptera</taxon>
        <taxon>Endopterygota</taxon>
        <taxon>Diptera</taxon>
        <taxon>Nematocera</taxon>
        <taxon>Culicoidea</taxon>
        <taxon>Culicidae</taxon>
        <taxon>Anophelinae</taxon>
        <taxon>Anopheles</taxon>
    </lineage>
</organism>
<comment type="similarity">
    <text evidence="2">Belongs to the AXUD1 family.</text>
</comment>
<evidence type="ECO:0000256" key="2">
    <source>
        <dbReference type="ARBA" id="ARBA00008548"/>
    </source>
</evidence>
<feature type="compositionally biased region" description="Low complexity" evidence="9">
    <location>
        <begin position="657"/>
        <end position="690"/>
    </location>
</feature>
<keyword evidence="7" id="KW-0804">Transcription</keyword>
<feature type="compositionally biased region" description="Gly residues" evidence="9">
    <location>
        <begin position="739"/>
        <end position="752"/>
    </location>
</feature>
<evidence type="ECO:0000256" key="7">
    <source>
        <dbReference type="ARBA" id="ARBA00023163"/>
    </source>
</evidence>
<feature type="compositionally biased region" description="Acidic residues" evidence="9">
    <location>
        <begin position="429"/>
        <end position="448"/>
    </location>
</feature>
<feature type="compositionally biased region" description="Gly residues" evidence="9">
    <location>
        <begin position="563"/>
        <end position="573"/>
    </location>
</feature>
<feature type="region of interest" description="Disordered" evidence="9">
    <location>
        <begin position="735"/>
        <end position="755"/>
    </location>
</feature>
<proteinExistence type="inferred from homology"/>
<dbReference type="Pfam" id="PF16019">
    <property type="entry name" value="CSRNP_N"/>
    <property type="match status" value="1"/>
</dbReference>
<feature type="region of interest" description="Disordered" evidence="9">
    <location>
        <begin position="404"/>
        <end position="451"/>
    </location>
</feature>
<comment type="subcellular location">
    <subcellularLocation>
        <location evidence="1">Nucleus</location>
    </subcellularLocation>
</comment>
<dbReference type="STRING" id="69004.A0A182Q7V2"/>
<evidence type="ECO:0000313" key="11">
    <source>
        <dbReference type="EnsemblMetazoa" id="AFAF004787-PA"/>
    </source>
</evidence>
<dbReference type="VEuPathDB" id="VectorBase:AFAF004787"/>
<dbReference type="PANTHER" id="PTHR13580">
    <property type="entry name" value="TGF-BETA INDUCED APOPTOSIS PROTEIN"/>
    <property type="match status" value="1"/>
</dbReference>
<dbReference type="InterPro" id="IPR031972">
    <property type="entry name" value="CSRNP_N"/>
</dbReference>
<evidence type="ECO:0000256" key="6">
    <source>
        <dbReference type="ARBA" id="ARBA00023159"/>
    </source>
</evidence>
<dbReference type="Proteomes" id="UP000075886">
    <property type="component" value="Unassembled WGS sequence"/>
</dbReference>
<feature type="region of interest" description="Disordered" evidence="9">
    <location>
        <begin position="657"/>
        <end position="712"/>
    </location>
</feature>
<evidence type="ECO:0000256" key="1">
    <source>
        <dbReference type="ARBA" id="ARBA00004123"/>
    </source>
</evidence>
<dbReference type="GO" id="GO:0000981">
    <property type="term" value="F:DNA-binding transcription factor activity, RNA polymerase II-specific"/>
    <property type="evidence" value="ECO:0007669"/>
    <property type="project" value="TreeGrafter"/>
</dbReference>
<evidence type="ECO:0000256" key="8">
    <source>
        <dbReference type="ARBA" id="ARBA00023242"/>
    </source>
</evidence>
<evidence type="ECO:0000256" key="5">
    <source>
        <dbReference type="ARBA" id="ARBA00023125"/>
    </source>
</evidence>
<feature type="compositionally biased region" description="Polar residues" evidence="9">
    <location>
        <begin position="1053"/>
        <end position="1066"/>
    </location>
</feature>
<accession>A0A182Q7V2</accession>
<keyword evidence="8" id="KW-0539">Nucleus</keyword>
<evidence type="ECO:0000259" key="10">
    <source>
        <dbReference type="Pfam" id="PF16019"/>
    </source>
</evidence>